<protein>
    <submittedName>
        <fullName evidence="3">Uncharacterized protein</fullName>
    </submittedName>
</protein>
<feature type="domain" description="Peptidase S33 tripeptidyl aminopeptidase-like C-terminal" evidence="2">
    <location>
        <begin position="234"/>
        <end position="296"/>
    </location>
</feature>
<gene>
    <name evidence="3" type="ORF">SLS58_005363</name>
</gene>
<feature type="domain" description="AB hydrolase-1" evidence="1">
    <location>
        <begin position="37"/>
        <end position="169"/>
    </location>
</feature>
<organism evidence="3 4">
    <name type="scientific">Diplodia intermedia</name>
    <dbReference type="NCBI Taxonomy" id="856260"/>
    <lineage>
        <taxon>Eukaryota</taxon>
        <taxon>Fungi</taxon>
        <taxon>Dikarya</taxon>
        <taxon>Ascomycota</taxon>
        <taxon>Pezizomycotina</taxon>
        <taxon>Dothideomycetes</taxon>
        <taxon>Dothideomycetes incertae sedis</taxon>
        <taxon>Botryosphaeriales</taxon>
        <taxon>Botryosphaeriaceae</taxon>
        <taxon>Diplodia</taxon>
    </lineage>
</organism>
<accession>A0ABR3TRL5</accession>
<dbReference type="Gene3D" id="3.40.50.1820">
    <property type="entry name" value="alpha/beta hydrolase"/>
    <property type="match status" value="1"/>
</dbReference>
<reference evidence="3 4" key="1">
    <citation type="journal article" date="2023" name="Plant Dis.">
        <title>First Report of Diplodia intermedia Causing Canker and Dieback Diseases on Apple Trees in Canada.</title>
        <authorList>
            <person name="Ellouze W."/>
            <person name="Ilyukhin E."/>
            <person name="Sulman M."/>
            <person name="Ali S."/>
        </authorList>
    </citation>
    <scope>NUCLEOTIDE SEQUENCE [LARGE SCALE GENOMIC DNA]</scope>
    <source>
        <strain evidence="3 4">M45-28</strain>
    </source>
</reference>
<dbReference type="Pfam" id="PF08386">
    <property type="entry name" value="Abhydrolase_4"/>
    <property type="match status" value="1"/>
</dbReference>
<dbReference type="Proteomes" id="UP001521184">
    <property type="component" value="Unassembled WGS sequence"/>
</dbReference>
<dbReference type="PRINTS" id="PR00111">
    <property type="entry name" value="ABHYDROLASE"/>
</dbReference>
<evidence type="ECO:0000313" key="4">
    <source>
        <dbReference type="Proteomes" id="UP001521184"/>
    </source>
</evidence>
<dbReference type="InterPro" id="IPR013595">
    <property type="entry name" value="Pept_S33_TAP-like_C"/>
</dbReference>
<dbReference type="SUPFAM" id="SSF53474">
    <property type="entry name" value="alpha/beta-Hydrolases"/>
    <property type="match status" value="1"/>
</dbReference>
<evidence type="ECO:0000313" key="3">
    <source>
        <dbReference type="EMBL" id="KAL1642594.1"/>
    </source>
</evidence>
<dbReference type="PANTHER" id="PTHR43433">
    <property type="entry name" value="HYDROLASE, ALPHA/BETA FOLD FAMILY PROTEIN"/>
    <property type="match status" value="1"/>
</dbReference>
<dbReference type="InterPro" id="IPR050471">
    <property type="entry name" value="AB_hydrolase"/>
</dbReference>
<proteinExistence type="predicted"/>
<comment type="caution">
    <text evidence="3">The sequence shown here is derived from an EMBL/GenBank/DDBJ whole genome shotgun (WGS) entry which is preliminary data.</text>
</comment>
<keyword evidence="4" id="KW-1185">Reference proteome</keyword>
<dbReference type="InterPro" id="IPR000073">
    <property type="entry name" value="AB_hydrolase_1"/>
</dbReference>
<dbReference type="Pfam" id="PF00561">
    <property type="entry name" value="Abhydrolase_1"/>
    <property type="match status" value="1"/>
</dbReference>
<dbReference type="EMBL" id="JAKEKT020000032">
    <property type="protein sequence ID" value="KAL1642594.1"/>
    <property type="molecule type" value="Genomic_DNA"/>
</dbReference>
<dbReference type="PANTHER" id="PTHR43433:SF5">
    <property type="entry name" value="AB HYDROLASE-1 DOMAIN-CONTAINING PROTEIN"/>
    <property type="match status" value="1"/>
</dbReference>
<evidence type="ECO:0000259" key="2">
    <source>
        <dbReference type="Pfam" id="PF08386"/>
    </source>
</evidence>
<evidence type="ECO:0000259" key="1">
    <source>
        <dbReference type="Pfam" id="PF00561"/>
    </source>
</evidence>
<sequence>MAPFHDSHGRTFIRHPNGQTTHYIATDFTDPWKPHSTILIQPGFARHANFWHHWIPPLSPHHRIIRRDLRGHGHSSVPSPPYPYTLATILAEIVDTLDQLGLPAVHFLGESTSGMLALALAARHPARLLSVTLCATPTHLPPRAQEMLAFGAESWPAALREFGARGWAERLALLPGTVVAPGSAGEGGGGEGDEGYVEWWKDEIGGQSAEGLAGYAGFLAGLDARGVVDDGEVARGGVPVLVLAPARSAAVSVGEARWLAERVPRARVVVVEGRGHEIYTEKAEECQKAFLEFLEDVEAGRVKAEAAGE</sequence>
<dbReference type="InterPro" id="IPR029058">
    <property type="entry name" value="AB_hydrolase_fold"/>
</dbReference>
<name>A0ABR3TRL5_9PEZI</name>